<comment type="cofactor">
    <cofactor evidence="1">
        <name>L-ascorbate</name>
        <dbReference type="ChEBI" id="CHEBI:38290"/>
    </cofactor>
</comment>
<dbReference type="InterPro" id="IPR050757">
    <property type="entry name" value="Collagen_mod_GT25"/>
</dbReference>
<protein>
    <submittedName>
        <fullName evidence="17">PLOD3 dioxygenase</fullName>
    </submittedName>
</protein>
<evidence type="ECO:0000256" key="12">
    <source>
        <dbReference type="ARBA" id="ARBA00023136"/>
    </source>
</evidence>
<dbReference type="SMART" id="SM00702">
    <property type="entry name" value="P4Hc"/>
    <property type="match status" value="1"/>
</dbReference>
<dbReference type="InterPro" id="IPR057589">
    <property type="entry name" value="GT_PLOD"/>
</dbReference>
<evidence type="ECO:0000256" key="11">
    <source>
        <dbReference type="ARBA" id="ARBA00023034"/>
    </source>
</evidence>
<organism evidence="17 18">
    <name type="scientific">Polypterus senegalus</name>
    <name type="common">Senegal bichir</name>
    <dbReference type="NCBI Taxonomy" id="55291"/>
    <lineage>
        <taxon>Eukaryota</taxon>
        <taxon>Metazoa</taxon>
        <taxon>Chordata</taxon>
        <taxon>Craniata</taxon>
        <taxon>Vertebrata</taxon>
        <taxon>Euteleostomi</taxon>
        <taxon>Actinopterygii</taxon>
        <taxon>Polypteriformes</taxon>
        <taxon>Polypteridae</taxon>
        <taxon>Polypterus</taxon>
    </lineage>
</organism>
<evidence type="ECO:0000256" key="3">
    <source>
        <dbReference type="ARBA" id="ARBA00006003"/>
    </source>
</evidence>
<keyword evidence="13" id="KW-0325">Glycoprotein</keyword>
<dbReference type="GO" id="GO:0005783">
    <property type="term" value="C:endoplasmic reticulum"/>
    <property type="evidence" value="ECO:0007669"/>
    <property type="project" value="TreeGrafter"/>
</dbReference>
<keyword evidence="7 17" id="KW-0223">Dioxygenase</keyword>
<name>A0A8X8BU16_POLSE</name>
<accession>A0A8X8BU16</accession>
<sequence length="1313" mass="152026">MKTSFSFLFLYVLSLVSALDEPLPSEVDESLLGNVSVEGEVWVRSPVKPLLLRKTSYQFSANRSRHVQRLRLQPHFFPKDIASPKAPRFPIRPKDGMKNVAITPMVRYRLLTPDWANRPRESLSEIGFEKSGQSARAFTKKVERQRSRVPDGVPSLKFDSVRSEEAWDPHINVPRKGIVSYPIVRHKGSALLQPVRIKCGDQTMRVEVDLAFFDSGDSGQMRDVLLGPDCSPNGKSTSSSRTVVFIYKLHECGSKRTVTETELIYSNFIHYKSPLNSDTGAPSVKVECRYSRWVNEDGSSTVCSCCNELSCPWTPAPARSRQWSKTPMKHWSGSKGRMRQKKEAPYPENLLVITAATKETDGFKRFMRTAKEFNYSVKILGLGEDWKGGNVAHTVGGGQKVRWLKNEMKKYADQEELVVMFVDSYDVIFASSPKELLWKFQHFNHKVVFSAEGFCWPDQRLSPKYPEVYTGKRYLNSGGFIGYAPYIYEIVKQWKYRDDDDDQLFYTQIYLDKAQREKYNITLDHRSRIFQNLNGAIEEVVIKFEKSRVRVRNVAYDTLPVVIHGNGPTKLQLNYLGNYVPTAWTHEEGCGICDDDFLDLTQVPDEQLPLVLIGVFIEQPTPFVPEFLERLVNMDYPTERLNLFIHNNVVHHEKHIQVFWEKHKDKFPNAKLIGPEENLGHRDARNMGIDLCRKDPQCDYYFSMDSDIALVNPESLKILIEENKDVIAPMMSRHGKLWSNFWGALSPEGYYARSEDYIDIVQYKRIGVWNVPYITQIYLIKGETLRKELAQINMFSHEVMDPDMVFCRNIREQGIFMYISNRDDFGRLIASNNYNTSRLHSDLWQIFDNPVPCPDVYWFPVFSDKMCDELVEEMENYGQWSGGKHEDNRLSGGYENVPTVDIHMNQVGFEKEWLKFLKEYIAPVTEKLYPGYYAKAKAVMNFVVRYRPDEQPSLRPHHDSSTFTINIALNRKGIDFQGTLFTLQWLAGRKFQRLVSCPEEASVVVAGMVEKKTSARSQEASQRRILDCATRQRRLNRQLEALEKDNFQDDPHANLPQLVKRLPQFDDNNESSKKRKKTRGDHFKLRFRKNFQALLEEQKSRELADLAQVSFREIVCTPKVVREEIPDQTSRDRLNLPPLNNENDVGMKTSLVTANPTILRRFDFLSYTRKSFEKMMEVYGQSVVVMPAFSYASCTEPSFRAFFTLKDFNLQNVTFFHPEYLLRLNNYWKSKGLLAQRLSSGMMLVSVALELCSKVTLYGFWPFSSNLNRKPIFHHYYDNVGPKKGVHKMSEEFLLYMQMHSKGLLQLKIGMCS</sequence>
<dbReference type="PANTHER" id="PTHR10730:SF7">
    <property type="entry name" value="MULTIFUNCTIONAL PROCOLLAGEN LYSINE HYDROXYLASE AND GLYCOSYLTRANSFERASE LH3"/>
    <property type="match status" value="1"/>
</dbReference>
<dbReference type="Proteomes" id="UP000886611">
    <property type="component" value="Unassembled WGS sequence"/>
</dbReference>
<feature type="chain" id="PRO_5036443051" evidence="15">
    <location>
        <begin position="19"/>
        <end position="1313"/>
    </location>
</feature>
<dbReference type="InterPro" id="IPR001675">
    <property type="entry name" value="Glyco_trans_29"/>
</dbReference>
<evidence type="ECO:0000313" key="17">
    <source>
        <dbReference type="EMBL" id="KAG2467996.1"/>
    </source>
</evidence>
<keyword evidence="18" id="KW-1185">Reference proteome</keyword>
<dbReference type="Gene3D" id="3.90.550.10">
    <property type="entry name" value="Spore Coat Polysaccharide Biosynthesis Protein SpsA, Chain A"/>
    <property type="match status" value="1"/>
</dbReference>
<keyword evidence="9" id="KW-1133">Transmembrane helix</keyword>
<evidence type="ECO:0000256" key="2">
    <source>
        <dbReference type="ARBA" id="ARBA00004323"/>
    </source>
</evidence>
<evidence type="ECO:0000256" key="6">
    <source>
        <dbReference type="ARBA" id="ARBA00022692"/>
    </source>
</evidence>
<feature type="domain" description="Prolyl 4-hydroxylase alpha subunit" evidence="16">
    <location>
        <begin position="854"/>
        <end position="1031"/>
    </location>
</feature>
<dbReference type="GO" id="GO:0008475">
    <property type="term" value="F:procollagen-lysine 5-dioxygenase activity"/>
    <property type="evidence" value="ECO:0007669"/>
    <property type="project" value="InterPro"/>
</dbReference>
<dbReference type="InterPro" id="IPR006620">
    <property type="entry name" value="Pro_4_hyd_alph"/>
</dbReference>
<keyword evidence="15" id="KW-0732">Signal</keyword>
<dbReference type="SUPFAM" id="SSF53448">
    <property type="entry name" value="Nucleotide-diphospho-sugar transferases"/>
    <property type="match status" value="1"/>
</dbReference>
<feature type="region of interest" description="Disordered" evidence="14">
    <location>
        <begin position="1044"/>
        <end position="1079"/>
    </location>
</feature>
<feature type="non-terminal residue" evidence="17">
    <location>
        <position position="1313"/>
    </location>
</feature>
<dbReference type="InterPro" id="IPR055356">
    <property type="entry name" value="ZP-N"/>
</dbReference>
<dbReference type="GO" id="GO:0033823">
    <property type="term" value="F:procollagen glucosyltransferase activity"/>
    <property type="evidence" value="ECO:0007669"/>
    <property type="project" value="TreeGrafter"/>
</dbReference>
<evidence type="ECO:0000313" key="18">
    <source>
        <dbReference type="Proteomes" id="UP000886611"/>
    </source>
</evidence>
<dbReference type="EMBL" id="JAATIS010000485">
    <property type="protein sequence ID" value="KAG2467996.1"/>
    <property type="molecule type" value="Genomic_DNA"/>
</dbReference>
<evidence type="ECO:0000256" key="7">
    <source>
        <dbReference type="ARBA" id="ARBA00022964"/>
    </source>
</evidence>
<keyword evidence="10" id="KW-0560">Oxidoreductase</keyword>
<comment type="similarity">
    <text evidence="3">Belongs to the glycosyltransferase 29 family.</text>
</comment>
<feature type="non-terminal residue" evidence="17">
    <location>
        <position position="1"/>
    </location>
</feature>
<evidence type="ECO:0000256" key="15">
    <source>
        <dbReference type="SAM" id="SignalP"/>
    </source>
</evidence>
<dbReference type="Pfam" id="PF23344">
    <property type="entry name" value="ZP-N"/>
    <property type="match status" value="1"/>
</dbReference>
<evidence type="ECO:0000256" key="8">
    <source>
        <dbReference type="ARBA" id="ARBA00022968"/>
    </source>
</evidence>
<dbReference type="Pfam" id="PF00777">
    <property type="entry name" value="Glyco_transf_29"/>
    <property type="match status" value="1"/>
</dbReference>
<keyword evidence="8" id="KW-0735">Signal-anchor</keyword>
<dbReference type="PROSITE" id="PS01325">
    <property type="entry name" value="LYS_HYDROXYLASE"/>
    <property type="match status" value="1"/>
</dbReference>
<evidence type="ECO:0000256" key="1">
    <source>
        <dbReference type="ARBA" id="ARBA00001961"/>
    </source>
</evidence>
<comment type="caution">
    <text evidence="17">The sequence shown here is derived from an EMBL/GenBank/DDBJ whole genome shotgun (WGS) entry which is preliminary data.</text>
</comment>
<dbReference type="InterPro" id="IPR038578">
    <property type="entry name" value="GT29-like_sf"/>
</dbReference>
<evidence type="ECO:0000256" key="13">
    <source>
        <dbReference type="ARBA" id="ARBA00023180"/>
    </source>
</evidence>
<dbReference type="Gene3D" id="3.90.1480.20">
    <property type="entry name" value="Glycosyl transferase family 29"/>
    <property type="match status" value="1"/>
</dbReference>
<dbReference type="Pfam" id="PF25238">
    <property type="entry name" value="OGFOD2-like"/>
    <property type="match status" value="1"/>
</dbReference>
<reference evidence="17 18" key="1">
    <citation type="journal article" date="2021" name="Cell">
        <title>Tracing the genetic footprints of vertebrate landing in non-teleost ray-finned fishes.</title>
        <authorList>
            <person name="Bi X."/>
            <person name="Wang K."/>
            <person name="Yang L."/>
            <person name="Pan H."/>
            <person name="Jiang H."/>
            <person name="Wei Q."/>
            <person name="Fang M."/>
            <person name="Yu H."/>
            <person name="Zhu C."/>
            <person name="Cai Y."/>
            <person name="He Y."/>
            <person name="Gan X."/>
            <person name="Zeng H."/>
            <person name="Yu D."/>
            <person name="Zhu Y."/>
            <person name="Jiang H."/>
            <person name="Qiu Q."/>
            <person name="Yang H."/>
            <person name="Zhang Y.E."/>
            <person name="Wang W."/>
            <person name="Zhu M."/>
            <person name="He S."/>
            <person name="Zhang G."/>
        </authorList>
    </citation>
    <scope>NUCLEOTIDE SEQUENCE [LARGE SCALE GENOMIC DNA]</scope>
    <source>
        <strain evidence="17">Bchr_013</strain>
    </source>
</reference>
<gene>
    <name evidence="17" type="primary">Plod3</name>
    <name evidence="17" type="ORF">GTO96_0014478</name>
</gene>
<proteinExistence type="inferred from homology"/>
<dbReference type="Gene3D" id="2.60.40.3210">
    <property type="entry name" value="Zona pellucida, ZP-N domain"/>
    <property type="match status" value="1"/>
</dbReference>
<evidence type="ECO:0000259" key="16">
    <source>
        <dbReference type="SMART" id="SM00702"/>
    </source>
</evidence>
<dbReference type="InterPro" id="IPR029044">
    <property type="entry name" value="Nucleotide-diphossugar_trans"/>
</dbReference>
<dbReference type="GO" id="GO:0031418">
    <property type="term" value="F:L-ascorbic acid binding"/>
    <property type="evidence" value="ECO:0007669"/>
    <property type="project" value="InterPro"/>
</dbReference>
<dbReference type="PANTHER" id="PTHR10730">
    <property type="entry name" value="PROCOLLAGEN-LYSINE,2-OXOGLUTARATE 5-DIOXYGENASE/GLYCOSYLTRANSFERASE 25 FAMILY MEMBER"/>
    <property type="match status" value="1"/>
</dbReference>
<dbReference type="GO" id="GO:0008373">
    <property type="term" value="F:sialyltransferase activity"/>
    <property type="evidence" value="ECO:0007669"/>
    <property type="project" value="InterPro"/>
</dbReference>
<dbReference type="CDD" id="cd00761">
    <property type="entry name" value="Glyco_tranf_GTA_type"/>
    <property type="match status" value="1"/>
</dbReference>
<keyword evidence="11" id="KW-0333">Golgi apparatus</keyword>
<dbReference type="InterPro" id="IPR001006">
    <property type="entry name" value="Procol_lys_dOase"/>
</dbReference>
<dbReference type="CDD" id="cd23002">
    <property type="entry name" value="GT_LH3"/>
    <property type="match status" value="1"/>
</dbReference>
<dbReference type="GO" id="GO:0000139">
    <property type="term" value="C:Golgi membrane"/>
    <property type="evidence" value="ECO:0007669"/>
    <property type="project" value="UniProtKB-SubCell"/>
</dbReference>
<evidence type="ECO:0000256" key="14">
    <source>
        <dbReference type="SAM" id="MobiDB-lite"/>
    </source>
</evidence>
<feature type="region of interest" description="Disordered" evidence="14">
    <location>
        <begin position="322"/>
        <end position="342"/>
    </location>
</feature>
<evidence type="ECO:0000256" key="4">
    <source>
        <dbReference type="ARBA" id="ARBA00022676"/>
    </source>
</evidence>
<keyword evidence="6" id="KW-0812">Transmembrane</keyword>
<feature type="signal peptide" evidence="15">
    <location>
        <begin position="1"/>
        <end position="18"/>
    </location>
</feature>
<keyword evidence="4" id="KW-0328">Glycosyltransferase</keyword>
<evidence type="ECO:0000256" key="5">
    <source>
        <dbReference type="ARBA" id="ARBA00022679"/>
    </source>
</evidence>
<dbReference type="GO" id="GO:0005506">
    <property type="term" value="F:iron ion binding"/>
    <property type="evidence" value="ECO:0007669"/>
    <property type="project" value="InterPro"/>
</dbReference>
<dbReference type="Pfam" id="PF25342">
    <property type="entry name" value="GT_PLOD"/>
    <property type="match status" value="1"/>
</dbReference>
<evidence type="ECO:0000256" key="10">
    <source>
        <dbReference type="ARBA" id="ARBA00023002"/>
    </source>
</evidence>
<keyword evidence="5" id="KW-0808">Transferase</keyword>
<keyword evidence="12" id="KW-0472">Membrane</keyword>
<comment type="subcellular location">
    <subcellularLocation>
        <location evidence="2">Golgi apparatus membrane</location>
        <topology evidence="2">Single-pass type II membrane protein</topology>
    </subcellularLocation>
</comment>
<evidence type="ECO:0000256" key="9">
    <source>
        <dbReference type="ARBA" id="ARBA00022989"/>
    </source>
</evidence>